<dbReference type="AlphaFoldDB" id="A0A367JTM4"/>
<feature type="non-terminal residue" evidence="1">
    <location>
        <position position="120"/>
    </location>
</feature>
<sequence>MTTVGYFEMKSMKHAKNHRKMHHLYMFSKTGSAEYKANHMFQVATVGKFTVIKTNLHLLNFYFLNTNIQFHLGQHLTSFISDELPQIIPYLDRLYNVADTIDRCCYENNTSEFGYCLGTQ</sequence>
<name>A0A367JTM4_RHIAZ</name>
<proteinExistence type="predicted"/>
<dbReference type="EMBL" id="PJQL01000716">
    <property type="protein sequence ID" value="RCH93287.1"/>
    <property type="molecule type" value="Genomic_DNA"/>
</dbReference>
<dbReference type="OrthoDB" id="10597910at2759"/>
<protein>
    <submittedName>
        <fullName evidence="1">Uncharacterized protein</fullName>
    </submittedName>
</protein>
<dbReference type="Proteomes" id="UP000252139">
    <property type="component" value="Unassembled WGS sequence"/>
</dbReference>
<organism evidence="1 2">
    <name type="scientific">Rhizopus azygosporus</name>
    <name type="common">Rhizopus microsporus var. azygosporus</name>
    <dbReference type="NCBI Taxonomy" id="86630"/>
    <lineage>
        <taxon>Eukaryota</taxon>
        <taxon>Fungi</taxon>
        <taxon>Fungi incertae sedis</taxon>
        <taxon>Mucoromycota</taxon>
        <taxon>Mucoromycotina</taxon>
        <taxon>Mucoromycetes</taxon>
        <taxon>Mucorales</taxon>
        <taxon>Mucorineae</taxon>
        <taxon>Rhizopodaceae</taxon>
        <taxon>Rhizopus</taxon>
    </lineage>
</organism>
<reference evidence="1 2" key="1">
    <citation type="journal article" date="2018" name="G3 (Bethesda)">
        <title>Phylogenetic and Phylogenomic Definition of Rhizopus Species.</title>
        <authorList>
            <person name="Gryganskyi A.P."/>
            <person name="Golan J."/>
            <person name="Dolatabadi S."/>
            <person name="Mondo S."/>
            <person name="Robb S."/>
            <person name="Idnurm A."/>
            <person name="Muszewska A."/>
            <person name="Steczkiewicz K."/>
            <person name="Masonjones S."/>
            <person name="Liao H.L."/>
            <person name="Gajdeczka M.T."/>
            <person name="Anike F."/>
            <person name="Vuek A."/>
            <person name="Anishchenko I.M."/>
            <person name="Voigt K."/>
            <person name="de Hoog G.S."/>
            <person name="Smith M.E."/>
            <person name="Heitman J."/>
            <person name="Vilgalys R."/>
            <person name="Stajich J.E."/>
        </authorList>
    </citation>
    <scope>NUCLEOTIDE SEQUENCE [LARGE SCALE GENOMIC DNA]</scope>
    <source>
        <strain evidence="1 2">CBS 357.93</strain>
    </source>
</reference>
<keyword evidence="2" id="KW-1185">Reference proteome</keyword>
<evidence type="ECO:0000313" key="2">
    <source>
        <dbReference type="Proteomes" id="UP000252139"/>
    </source>
</evidence>
<comment type="caution">
    <text evidence="1">The sequence shown here is derived from an EMBL/GenBank/DDBJ whole genome shotgun (WGS) entry which is preliminary data.</text>
</comment>
<gene>
    <name evidence="1" type="ORF">CU097_013658</name>
</gene>
<evidence type="ECO:0000313" key="1">
    <source>
        <dbReference type="EMBL" id="RCH93287.1"/>
    </source>
</evidence>
<accession>A0A367JTM4</accession>